<proteinExistence type="inferred from homology"/>
<evidence type="ECO:0000256" key="5">
    <source>
        <dbReference type="ARBA" id="ARBA00023002"/>
    </source>
</evidence>
<keyword evidence="5" id="KW-0560">Oxidoreductase</keyword>
<gene>
    <name evidence="7" type="ORF">FE257_009859</name>
</gene>
<evidence type="ECO:0000313" key="8">
    <source>
        <dbReference type="Proteomes" id="UP001194746"/>
    </source>
</evidence>
<dbReference type="InterPro" id="IPR012951">
    <property type="entry name" value="BBE"/>
</dbReference>
<dbReference type="PANTHER" id="PTHR42973:SF39">
    <property type="entry name" value="FAD-BINDING PCMH-TYPE DOMAIN-CONTAINING PROTEIN"/>
    <property type="match status" value="1"/>
</dbReference>
<dbReference type="SUPFAM" id="SSF56176">
    <property type="entry name" value="FAD-binding/transporter-associated domain-like"/>
    <property type="match status" value="1"/>
</dbReference>
<keyword evidence="3" id="KW-0285">Flavoprotein</keyword>
<evidence type="ECO:0000313" key="7">
    <source>
        <dbReference type="EMBL" id="KAF9893691.1"/>
    </source>
</evidence>
<evidence type="ECO:0000259" key="6">
    <source>
        <dbReference type="PROSITE" id="PS51387"/>
    </source>
</evidence>
<name>A0AAD4CW94_ASPNN</name>
<keyword evidence="8" id="KW-1185">Reference proteome</keyword>
<dbReference type="InterPro" id="IPR016169">
    <property type="entry name" value="FAD-bd_PCMH_sub2"/>
</dbReference>
<keyword evidence="4" id="KW-0274">FAD</keyword>
<dbReference type="InterPro" id="IPR036318">
    <property type="entry name" value="FAD-bd_PCMH-like_sf"/>
</dbReference>
<dbReference type="PROSITE" id="PS00862">
    <property type="entry name" value="OX2_COVAL_FAD"/>
    <property type="match status" value="1"/>
</dbReference>
<sequence length="512" mass="55287">MVALTCAFMAVGWGLENVATIENDPILPIALRGCLEETGSSILYPGSQEYVARSEPQNSNYHPHPGVIAIPSSSDEVAAIMRCVAAENGGVKLSPRGGGHSYAAYSFSGQVILDSSNMTTITFNEEEKEVTAQFGQTLGSLAVAMGHKGYALPHGTCPGVGISGHSLGGGWGFTSRKWGWLVDHIVSMELVDTDGNIRQLTPSSTGMEAELFWALRGAGASNFGIVTAFTYAMEEAPAAVVNYNFPFDTKEDCAHALLAFQEMGTFPVDDPRGLPLEFGGQVTVTGGDESTCMLIGQYLGTKSNFMPVIHRLLWILSMRGVHPLGSKSKIDEFVNWVDCLTDLMGPLDSPSEHLPYYAQSLVDDGGPTYTLADAEHIIDAIQAANGFLGLNTNVSFDLNGLGSATNDRPDTGDMAFIHRSSLFVTQIYSDNFPGFNDTASRVDALKVINRITDATKQANPDGQWHCYQNYIDPYLKNFGEAYYGSNLGRLKFLKSTADPDMILDFPQSLTYA</sequence>
<accession>A0AAD4CW94</accession>
<dbReference type="PANTHER" id="PTHR42973">
    <property type="entry name" value="BINDING OXIDOREDUCTASE, PUTATIVE (AFU_ORTHOLOGUE AFUA_1G17690)-RELATED"/>
    <property type="match status" value="1"/>
</dbReference>
<dbReference type="GO" id="GO:0016491">
    <property type="term" value="F:oxidoreductase activity"/>
    <property type="evidence" value="ECO:0007669"/>
    <property type="project" value="UniProtKB-KW"/>
</dbReference>
<dbReference type="Proteomes" id="UP001194746">
    <property type="component" value="Unassembled WGS sequence"/>
</dbReference>
<evidence type="ECO:0000256" key="3">
    <source>
        <dbReference type="ARBA" id="ARBA00022630"/>
    </source>
</evidence>
<evidence type="ECO:0000256" key="4">
    <source>
        <dbReference type="ARBA" id="ARBA00022827"/>
    </source>
</evidence>
<protein>
    <recommendedName>
        <fullName evidence="6">FAD-binding PCMH-type domain-containing protein</fullName>
    </recommendedName>
</protein>
<evidence type="ECO:0000256" key="1">
    <source>
        <dbReference type="ARBA" id="ARBA00001974"/>
    </source>
</evidence>
<dbReference type="GO" id="GO:0071949">
    <property type="term" value="F:FAD binding"/>
    <property type="evidence" value="ECO:0007669"/>
    <property type="project" value="InterPro"/>
</dbReference>
<dbReference type="InterPro" id="IPR050416">
    <property type="entry name" value="FAD-linked_Oxidoreductase"/>
</dbReference>
<feature type="domain" description="FAD-binding PCMH-type" evidence="6">
    <location>
        <begin position="61"/>
        <end position="236"/>
    </location>
</feature>
<reference evidence="7" key="2">
    <citation type="submission" date="2020-02" db="EMBL/GenBank/DDBJ databases">
        <authorList>
            <person name="Gilchrist C.L.M."/>
            <person name="Chooi Y.-H."/>
        </authorList>
    </citation>
    <scope>NUCLEOTIDE SEQUENCE</scope>
    <source>
        <strain evidence="7">MST-FP2251</strain>
    </source>
</reference>
<dbReference type="EMBL" id="VCAU01000006">
    <property type="protein sequence ID" value="KAF9893691.1"/>
    <property type="molecule type" value="Genomic_DNA"/>
</dbReference>
<dbReference type="Pfam" id="PF08031">
    <property type="entry name" value="BBE"/>
    <property type="match status" value="1"/>
</dbReference>
<comment type="similarity">
    <text evidence="2">Belongs to the oxygen-dependent FAD-linked oxidoreductase family.</text>
</comment>
<organism evidence="7 8">
    <name type="scientific">Aspergillus nanangensis</name>
    <dbReference type="NCBI Taxonomy" id="2582783"/>
    <lineage>
        <taxon>Eukaryota</taxon>
        <taxon>Fungi</taxon>
        <taxon>Dikarya</taxon>
        <taxon>Ascomycota</taxon>
        <taxon>Pezizomycotina</taxon>
        <taxon>Eurotiomycetes</taxon>
        <taxon>Eurotiomycetidae</taxon>
        <taxon>Eurotiales</taxon>
        <taxon>Aspergillaceae</taxon>
        <taxon>Aspergillus</taxon>
        <taxon>Aspergillus subgen. Circumdati</taxon>
    </lineage>
</organism>
<comment type="cofactor">
    <cofactor evidence="1">
        <name>FAD</name>
        <dbReference type="ChEBI" id="CHEBI:57692"/>
    </cofactor>
</comment>
<dbReference type="PROSITE" id="PS51387">
    <property type="entry name" value="FAD_PCMH"/>
    <property type="match status" value="1"/>
</dbReference>
<evidence type="ECO:0000256" key="2">
    <source>
        <dbReference type="ARBA" id="ARBA00005466"/>
    </source>
</evidence>
<dbReference type="Gene3D" id="3.40.462.20">
    <property type="match status" value="1"/>
</dbReference>
<reference evidence="7" key="1">
    <citation type="journal article" date="2019" name="Beilstein J. Org. Chem.">
        <title>Nanangenines: drimane sesquiterpenoids as the dominant metabolite cohort of a novel Australian fungus, Aspergillus nanangensis.</title>
        <authorList>
            <person name="Lacey H.J."/>
            <person name="Gilchrist C.L.M."/>
            <person name="Crombie A."/>
            <person name="Kalaitzis J.A."/>
            <person name="Vuong D."/>
            <person name="Rutledge P.J."/>
            <person name="Turner P."/>
            <person name="Pitt J.I."/>
            <person name="Lacey E."/>
            <person name="Chooi Y.H."/>
            <person name="Piggott A.M."/>
        </authorList>
    </citation>
    <scope>NUCLEOTIDE SEQUENCE</scope>
    <source>
        <strain evidence="7">MST-FP2251</strain>
    </source>
</reference>
<dbReference type="AlphaFoldDB" id="A0AAD4CW94"/>
<comment type="caution">
    <text evidence="7">The sequence shown here is derived from an EMBL/GenBank/DDBJ whole genome shotgun (WGS) entry which is preliminary data.</text>
</comment>
<dbReference type="InterPro" id="IPR006093">
    <property type="entry name" value="Oxy_OxRdtase_FAD_BS"/>
</dbReference>
<dbReference type="InterPro" id="IPR006094">
    <property type="entry name" value="Oxid_FAD_bind_N"/>
</dbReference>
<dbReference type="Gene3D" id="3.30.465.10">
    <property type="match status" value="1"/>
</dbReference>
<dbReference type="Pfam" id="PF01565">
    <property type="entry name" value="FAD_binding_4"/>
    <property type="match status" value="1"/>
</dbReference>
<dbReference type="InterPro" id="IPR016166">
    <property type="entry name" value="FAD-bd_PCMH"/>
</dbReference>